<dbReference type="CDD" id="cd00567">
    <property type="entry name" value="ACAD"/>
    <property type="match status" value="1"/>
</dbReference>
<comment type="similarity">
    <text evidence="2 6">Belongs to the acyl-CoA dehydrogenase family.</text>
</comment>
<dbReference type="InterPro" id="IPR037069">
    <property type="entry name" value="AcylCoA_DH/ox_N_sf"/>
</dbReference>
<dbReference type="Gene3D" id="1.10.540.10">
    <property type="entry name" value="Acyl-CoA dehydrogenase/oxidase, N-terminal domain"/>
    <property type="match status" value="1"/>
</dbReference>
<keyword evidence="11" id="KW-1185">Reference proteome</keyword>
<dbReference type="EMBL" id="CP043494">
    <property type="protein sequence ID" value="WNG46089.1"/>
    <property type="molecule type" value="Genomic_DNA"/>
</dbReference>
<keyword evidence="4 6" id="KW-0274">FAD</keyword>
<dbReference type="Proteomes" id="UP001611383">
    <property type="component" value="Chromosome"/>
</dbReference>
<name>A0ABY9WQK6_9BACT</name>
<dbReference type="RefSeq" id="WP_395822192.1">
    <property type="nucleotide sequence ID" value="NZ_CP043494.1"/>
</dbReference>
<dbReference type="InterPro" id="IPR046373">
    <property type="entry name" value="Acyl-CoA_Oxase/DH_mid-dom_sf"/>
</dbReference>
<proteinExistence type="inferred from homology"/>
<dbReference type="InterPro" id="IPR009100">
    <property type="entry name" value="AcylCoA_DH/oxidase_NM_dom_sf"/>
</dbReference>
<evidence type="ECO:0000256" key="4">
    <source>
        <dbReference type="ARBA" id="ARBA00022827"/>
    </source>
</evidence>
<protein>
    <submittedName>
        <fullName evidence="10">Pimeloyl-CoA dehydrogenase small subunit</fullName>
    </submittedName>
</protein>
<evidence type="ECO:0000256" key="5">
    <source>
        <dbReference type="ARBA" id="ARBA00023002"/>
    </source>
</evidence>
<gene>
    <name evidence="10" type="ORF">F0U60_19705</name>
</gene>
<dbReference type="Gene3D" id="1.20.140.10">
    <property type="entry name" value="Butyryl-CoA Dehydrogenase, subunit A, domain 3"/>
    <property type="match status" value="1"/>
</dbReference>
<dbReference type="InterPro" id="IPR009075">
    <property type="entry name" value="AcylCo_DH/oxidase_C"/>
</dbReference>
<dbReference type="Pfam" id="PF02770">
    <property type="entry name" value="Acyl-CoA_dh_M"/>
    <property type="match status" value="1"/>
</dbReference>
<dbReference type="Gene3D" id="2.40.110.10">
    <property type="entry name" value="Butyryl-CoA Dehydrogenase, subunit A, domain 2"/>
    <property type="match status" value="1"/>
</dbReference>
<feature type="domain" description="Acyl-CoA oxidase/dehydrogenase middle" evidence="8">
    <location>
        <begin position="122"/>
        <end position="211"/>
    </location>
</feature>
<reference evidence="10 11" key="1">
    <citation type="submission" date="2019-08" db="EMBL/GenBank/DDBJ databases">
        <title>Archangium and Cystobacter genomes.</title>
        <authorList>
            <person name="Chen I.-C.K."/>
            <person name="Wielgoss S."/>
        </authorList>
    </citation>
    <scope>NUCLEOTIDE SEQUENCE [LARGE SCALE GENOMIC DNA]</scope>
    <source>
        <strain evidence="10 11">Cbm 6</strain>
    </source>
</reference>
<dbReference type="SUPFAM" id="SSF47203">
    <property type="entry name" value="Acyl-CoA dehydrogenase C-terminal domain-like"/>
    <property type="match status" value="1"/>
</dbReference>
<evidence type="ECO:0000259" key="9">
    <source>
        <dbReference type="Pfam" id="PF02771"/>
    </source>
</evidence>
<evidence type="ECO:0000259" key="7">
    <source>
        <dbReference type="Pfam" id="PF00441"/>
    </source>
</evidence>
<sequence>MDFSLSDTQQMLRDTAARLIRERYGFEERAKILASEEGFSRKMWATFAELGLLGVEIPEEHGGIGGTFQDLAIVLEAFGRGMVVEPFIPTVVLGAGLIRAAGSEAQKSELLPRVAEGGMFLAFAHGEPKSRYSLTHVETTAKRDANGYRLDGAKAVVLGGDCADRLIVSARTAGKTSDREGLSLFVVERGAPGLKIRGYPTVDGTRAAEVTLEGVRVPSSALLGPEGGAFPFIQQTIDRGIAALCSEAVGNMQALNEVTLDYLKTRTQFGVPIGSFQVLQHHMVDMYIAHEQAKSMAILAADRADSTDAQARTKAISAAKVQIGRSGRFIGQWAIQLHGGIGTTMEYNAGHYFKRLTTIDRTFGDADFHLTRFATAT</sequence>
<feature type="domain" description="Acyl-CoA dehydrogenase/oxidase C-terminal" evidence="7">
    <location>
        <begin position="230"/>
        <end position="362"/>
    </location>
</feature>
<evidence type="ECO:0000313" key="11">
    <source>
        <dbReference type="Proteomes" id="UP001611383"/>
    </source>
</evidence>
<keyword evidence="3 6" id="KW-0285">Flavoprotein</keyword>
<evidence type="ECO:0000256" key="3">
    <source>
        <dbReference type="ARBA" id="ARBA00022630"/>
    </source>
</evidence>
<dbReference type="Pfam" id="PF02771">
    <property type="entry name" value="Acyl-CoA_dh_N"/>
    <property type="match status" value="1"/>
</dbReference>
<dbReference type="InterPro" id="IPR006091">
    <property type="entry name" value="Acyl-CoA_Oxase/DH_mid-dom"/>
</dbReference>
<comment type="cofactor">
    <cofactor evidence="1 6">
        <name>FAD</name>
        <dbReference type="ChEBI" id="CHEBI:57692"/>
    </cofactor>
</comment>
<evidence type="ECO:0000256" key="2">
    <source>
        <dbReference type="ARBA" id="ARBA00009347"/>
    </source>
</evidence>
<dbReference type="PANTHER" id="PTHR43884">
    <property type="entry name" value="ACYL-COA DEHYDROGENASE"/>
    <property type="match status" value="1"/>
</dbReference>
<evidence type="ECO:0000259" key="8">
    <source>
        <dbReference type="Pfam" id="PF02770"/>
    </source>
</evidence>
<dbReference type="InterPro" id="IPR013786">
    <property type="entry name" value="AcylCoA_DH/ox_N"/>
</dbReference>
<accession>A0ABY9WQK6</accession>
<dbReference type="PANTHER" id="PTHR43884:SF20">
    <property type="entry name" value="ACYL-COA DEHYDROGENASE FADE28"/>
    <property type="match status" value="1"/>
</dbReference>
<dbReference type="Pfam" id="PF00441">
    <property type="entry name" value="Acyl-CoA_dh_1"/>
    <property type="match status" value="1"/>
</dbReference>
<evidence type="ECO:0000313" key="10">
    <source>
        <dbReference type="EMBL" id="WNG46089.1"/>
    </source>
</evidence>
<keyword evidence="5 6" id="KW-0560">Oxidoreductase</keyword>
<dbReference type="InterPro" id="IPR036250">
    <property type="entry name" value="AcylCo_DH-like_C"/>
</dbReference>
<feature type="domain" description="Acyl-CoA dehydrogenase/oxidase N-terminal" evidence="9">
    <location>
        <begin position="6"/>
        <end position="117"/>
    </location>
</feature>
<organism evidence="10 11">
    <name type="scientific">Archangium minus</name>
    <dbReference type="NCBI Taxonomy" id="83450"/>
    <lineage>
        <taxon>Bacteria</taxon>
        <taxon>Pseudomonadati</taxon>
        <taxon>Myxococcota</taxon>
        <taxon>Myxococcia</taxon>
        <taxon>Myxococcales</taxon>
        <taxon>Cystobacterineae</taxon>
        <taxon>Archangiaceae</taxon>
        <taxon>Archangium</taxon>
    </lineage>
</organism>
<dbReference type="SUPFAM" id="SSF56645">
    <property type="entry name" value="Acyl-CoA dehydrogenase NM domain-like"/>
    <property type="match status" value="1"/>
</dbReference>
<evidence type="ECO:0000256" key="1">
    <source>
        <dbReference type="ARBA" id="ARBA00001974"/>
    </source>
</evidence>
<evidence type="ECO:0000256" key="6">
    <source>
        <dbReference type="RuleBase" id="RU362125"/>
    </source>
</evidence>